<feature type="compositionally biased region" description="Low complexity" evidence="1">
    <location>
        <begin position="2048"/>
        <end position="2057"/>
    </location>
</feature>
<feature type="compositionally biased region" description="Basic and acidic residues" evidence="1">
    <location>
        <begin position="357"/>
        <end position="372"/>
    </location>
</feature>
<feature type="region of interest" description="Disordered" evidence="1">
    <location>
        <begin position="89"/>
        <end position="121"/>
    </location>
</feature>
<reference evidence="2" key="2">
    <citation type="submission" date="2011-03" db="EMBL/GenBank/DDBJ databases">
        <title>Comparative genomics and transcriptomics of Neospora caninum and Toxoplasma gondii.</title>
        <authorList>
            <person name="Reid A.J."/>
            <person name="Sohal A."/>
            <person name="Harris D."/>
            <person name="Quail M."/>
            <person name="Sanders M."/>
            <person name="Berriman M."/>
            <person name="Wastling J.M."/>
            <person name="Pain A."/>
        </authorList>
    </citation>
    <scope>NUCLEOTIDE SEQUENCE</scope>
    <source>
        <strain evidence="2">Liverpool</strain>
    </source>
</reference>
<feature type="compositionally biased region" description="Basic and acidic residues" evidence="1">
    <location>
        <begin position="3283"/>
        <end position="3293"/>
    </location>
</feature>
<feature type="region of interest" description="Disordered" evidence="1">
    <location>
        <begin position="1098"/>
        <end position="1121"/>
    </location>
</feature>
<feature type="compositionally biased region" description="Basic and acidic residues" evidence="1">
    <location>
        <begin position="1514"/>
        <end position="1535"/>
    </location>
</feature>
<feature type="region of interest" description="Disordered" evidence="1">
    <location>
        <begin position="1709"/>
        <end position="1757"/>
    </location>
</feature>
<feature type="compositionally biased region" description="Low complexity" evidence="1">
    <location>
        <begin position="23"/>
        <end position="38"/>
    </location>
</feature>
<feature type="region of interest" description="Disordered" evidence="1">
    <location>
        <begin position="2250"/>
        <end position="2278"/>
    </location>
</feature>
<feature type="region of interest" description="Disordered" evidence="1">
    <location>
        <begin position="463"/>
        <end position="505"/>
    </location>
</feature>
<dbReference type="EMBL" id="LN714483">
    <property type="protein sequence ID" value="CEL67763.1"/>
    <property type="molecule type" value="Genomic_DNA"/>
</dbReference>
<proteinExistence type="predicted"/>
<feature type="compositionally biased region" description="Basic and acidic residues" evidence="1">
    <location>
        <begin position="3151"/>
        <end position="3169"/>
    </location>
</feature>
<feature type="compositionally biased region" description="Low complexity" evidence="1">
    <location>
        <begin position="2864"/>
        <end position="2877"/>
    </location>
</feature>
<feature type="compositionally biased region" description="Polar residues" evidence="1">
    <location>
        <begin position="2322"/>
        <end position="2338"/>
    </location>
</feature>
<feature type="region of interest" description="Disordered" evidence="1">
    <location>
        <begin position="1"/>
        <end position="53"/>
    </location>
</feature>
<evidence type="ECO:0000313" key="4">
    <source>
        <dbReference type="Proteomes" id="UP000007494"/>
    </source>
</evidence>
<reference evidence="4" key="3">
    <citation type="journal article" date="2012" name="PLoS Pathog.">
        <title>Comparative genomics of the apicomplexan parasites Toxoplasma gondii and Neospora caninum: Coccidia differing in host range and transmission strategy.</title>
        <authorList>
            <person name="Reid A.J."/>
            <person name="Vermont S.J."/>
            <person name="Cotton J.A."/>
            <person name="Harris D."/>
            <person name="Hill-Cawthorne G.A."/>
            <person name="Konen-Waisman S."/>
            <person name="Latham S.M."/>
            <person name="Mourier T."/>
            <person name="Norton R."/>
            <person name="Quail M.A."/>
            <person name="Sanders M."/>
            <person name="Shanmugam D."/>
            <person name="Sohal A."/>
            <person name="Wasmuth J.D."/>
            <person name="Brunk B."/>
            <person name="Grigg M.E."/>
            <person name="Howard J.C."/>
            <person name="Parkinson J."/>
            <person name="Roos D.S."/>
            <person name="Trees A.J."/>
            <person name="Berriman M."/>
            <person name="Pain A."/>
            <person name="Wastling J.M."/>
        </authorList>
    </citation>
    <scope>NUCLEOTIDE SEQUENCE [LARGE SCALE GENOMIC DNA]</scope>
    <source>
        <strain evidence="4">Liverpool</strain>
    </source>
</reference>
<feature type="region of interest" description="Disordered" evidence="1">
    <location>
        <begin position="340"/>
        <end position="387"/>
    </location>
</feature>
<feature type="compositionally biased region" description="Basic and acidic residues" evidence="1">
    <location>
        <begin position="3255"/>
        <end position="3264"/>
    </location>
</feature>
<feature type="region of interest" description="Disordered" evidence="1">
    <location>
        <begin position="2622"/>
        <end position="2645"/>
    </location>
</feature>
<feature type="compositionally biased region" description="Basic and acidic residues" evidence="1">
    <location>
        <begin position="3412"/>
        <end position="3425"/>
    </location>
</feature>
<sequence length="3553" mass="380555">MEADREEDIGASRPHSSAPAGWPNANARPASAPAFLSPAFPPSSPVSGCREDDVHVEGTGEEEILFSFLQLCAELPALLSQLVSPARGDSTETERMGATSPVHSGVCPPVATRDPSKAQRSSLPFLDHASHLPPSFASPNSVPPPSLSSFVTPSPAMSCYSSEEPFSSCSPRPFSGSPRLSSLFPPSASRLPPRLLQWAEAAVALAWPCLDTPALHEALLELFLERVTEAFHLHAQRFLWAFADPDSLHMHTSRQLSLRASAGLTASEVTGRSCGHSSSLVSASAPTCCLCSCCSLSSSGSPFTSCCPLSAAFASPAGRGRRSSSFSPCGRMQEKACASAQKSEDFSGVSRRQLAPQEKDEPASGERRHAFSESENLAGGTENGCRARTSTADGEAVDVLAVPGCVAIVPLSSLSSLLLHGFATYALMLDYALELASLLWCCWPSLACAAAGRRQGGHAMDENENFQKQRRKGDPSETKHSERTGRGRINQRRRGRRLQEDRADACRAVAAGGESEVKRAHAAEDEEERDQARYEVYIHRIREAASLAAEAHRPPLAATFVEAFQSLSFTLFSRLRLYGALAPRNKTSEEKGQEQDHRRRPADGDGAGSCQVLPPFRHACTGCAFVSPGVSERKNGGLSSVSSAAFLQEEAVSQCLDCETTSRGIHEYCRLFDQLQARRALAALSSTAWGARTSRSPLEARPRSEGAPCGDTEEEPFLGAASLHLLRLYDPLQGAIHFPCQDVDTGAASEDSDEAETEEGRAVETALPLLYAAVTGAGTSAPLGAAAPRDFSVDGTRGEGLPADETNACGVVSSPDKHPTVGASGGSLDDLLLPLLSFSSRTSEPLRLLLPFLNLLRGSSSSQSPHSSSVASTSVSWFSSAYSSSAQRGSPQSRAAVYLRLLDALSEVRVQQLCKSAPGQPSVLLMPQSAVASGFRAVQGEQEDWDRRSVKEVHEEAAGTAARERRTGRRDGFEGGPCVAGASFPEEVESRKDKFGEKADARRSDRATGDESEKTRDTLHTLPGCCVEGKAFGTFVDAAVEAVAGTGCMYTTEQDAATGGRAGEPPGKRQTCVSCSRCLSDSAGDGKVEGTARNHRDLVDICHPGGRSAGSARRRRSSETQARTIKNSFLPCLVHNAAEPQGAPPVSVASSPSASASSHSFSSSTSPSTLSSPGSISLLCVYLDDSSGSPGSCPNSLSAASPPLASPLFPDRPPALAAALRCLHTSPFFLPSFAHAPDAAAPPSELGAGRFGAFFSLSLSADFFSFLGQESLWRDGLFAVLLRRLREDCLSLDETSAPAFGQRASEDADLSGPSRRNRKNRLGFPLAQSQPESQFQPLLRLLTEHCHPFLHLCWGGLAPFLRSSPLSSDSKTTAPQLGLLSARADAFPVLSGLSGAGVASPFRTQCVCGVCTPAEIAGRPALDVDARQKHLRDLDVGLCSLGVTALLLLREKRLADLATFTHHFPASLPLLADLRAADLLLRCHSYVGAGPALALASFLVPRRRATTSGRRRQGRSERTWGGKTWIEGEKRRSREGGPGSGEAVSENEAQTVFEVPLTADAVGYEFRDVVRKDLVPHFLGLLHARQNRVLERSRWGASLAAQLSAVLGRCSRVEERRKVERLFRFDLGAKEQTRRREEGFLLLSLGTLLAQLLLTLHFLRVSPRTARRVLTPFRRFLLTGLSRRDLETLAFALLPALHGLDLLLAGKKERERDGGKKGDPAAAGNSPSGEEETEETKPEGALASRDHGAEAVGEDDDQIAAQERRCAVVCPSRKRHNGRGIRRGLPRGSAASEAFVQALASDAPGPACLCDLVACAKEKAGLEDEAAGRDAGRTDGDLHNQGAAMDSGGDSLPVVVQTRSRRRRRSEARKSGGVSSACVRRRQGESLRRTSRRNWRGGSGRESRESDSVGDAAGGGHREWLGEIESGPERLEAPTPACPQISLVSASTLGGARRRCSPYGRDQDAASCWSYMVSLNWLARSGPEDCEASMDSSESDEDEHGSFLAERGLLDGPGACASPRACQENERRGERLRPDLGERDGDELAAIGAPPGRRSWPWGGGARGRRRTLIDFYIELVGGPLRFATVYRQRLAQRLADVNFFALVKQAELVNVEAARAKALPPLSADAPLLSGLRSRTAREGRDACTGEAAGEGSEYGSGGVTDFGVSTAAGSSPPMASLLRLYAEARQREATTATASSLAPALLDSHSVPRLLESLASLTDYVDQAVSAHRGDGTFLSLFPSFAATASAEARGDSEDAPPSSLEGREEDEASRSAGSLSSCRIMLSDARTNVQACVLLESNRRQLLELFETKREESRKSLWGETSTLAHPSGSNGKSTRPSDDAGDMEAEWDEEKAEGGEGTPSRRRAPGPRSMYTGDREGGEEPRRGSQGPRGVRRLLRPALVSPACDDLAQTPVRLAPAKASRGRRACSRQRKTRGDELALGEASGERRHAEESERSFDAGEPPAAGDAPEGPRRTSSRSSFCWPGSQSVRLQIRDEDGFVPSPSDAELHALAREDVADPESVFDGLACTPSQMSVRLPSQPQRRRSARAQTFFEDTDEDEGDAAPLSAAGRAGSERLSRSRLSPLRSPLSASSASPTPSRPRRSLRVALRRRTTAGSAGFGVGPFFPQARDRAGAETAGDSPVQRTILGDGARQHGAPATLASAFGAFSRSTSSVASLAVGTAAREVAPASAGVSCPASGPGWAFLREASLSLCLPSLTVCLAALFFWPSPMSPCAPAPAAANGFPGDAGASATGCWGVATRQQPVPQKGEMQCLPLLLRAAERECTRAYQANCHGRWVPEFFHRDSLVEIELSLCGSCSYAAACTCESESRARRAWVSVHQAAILLLLDGQEMEKDGEDAAATGAGNGTSSGSVRFGENQGRELPAPGSAGTSRRDAETDKENGDVASGSERTRSVLRLSAQEIADSLKIEVRHLRRHLKILLVGGWVARARRSALRGEVRDEKSSREAEEKAEGGEGGRSGWTGRARVGRWESCGESRAEARQRTKMEAERGTGGMRGSAGEERQKRGRREREEKDDWVYFLAPEESRPPQPGSPVGGKRVPGAFGAEASAGDGHRGDTGDAAGDARERGKRDGRMPTGHTFGLVSSSEPRAIPHPLWRTEVTSGREGSRRHPSRVPAGVGGAGPSRERGARFEDAMGEAEKRTGQGGADCAEAGEMDADTECEGETFSRLHRGARLPLSGSRSETRARARRSPCASEARPRLAWRHADAFSRETESDRPFASLPPSSPRSEREILDARRRPRRGRERPLHASAADWPRQERRRHSDGETEEYATETEDSFRSGGNCLEATPFACGEDLDLSHPQPLPFSSLPSQRRKRDRGHAVESEAVALWPAREKAMGHLAGFLHDAGSDAGEGERNLHLLSADMIEPRTSTIADFTEGEEDEERLRRHEDSPDKRQSVSQAAAFALGRGPNQELRMGMAALASGVRTQRDEAAERFILEIMRERASNVSNVLHKATPSFVLLARMQQRAKQMNEKKAEDGLEAAEGEGTTQLKSWKHEEILEMLQALEREGRVRKVCGNWELVE</sequence>
<dbReference type="OrthoDB" id="332905at2759"/>
<feature type="region of interest" description="Disordered" evidence="1">
    <location>
        <begin position="3403"/>
        <end position="3428"/>
    </location>
</feature>
<feature type="compositionally biased region" description="Basic and acidic residues" evidence="1">
    <location>
        <begin position="2023"/>
        <end position="2039"/>
    </location>
</feature>
<feature type="compositionally biased region" description="Polar residues" evidence="1">
    <location>
        <begin position="2480"/>
        <end position="2490"/>
    </location>
</feature>
<keyword evidence="4" id="KW-1185">Reference proteome</keyword>
<feature type="compositionally biased region" description="Basic and acidic residues" evidence="1">
    <location>
        <begin position="463"/>
        <end position="485"/>
    </location>
</feature>
<feature type="compositionally biased region" description="Low complexity" evidence="1">
    <location>
        <begin position="2583"/>
        <end position="2600"/>
    </location>
</feature>
<feature type="compositionally biased region" description="Basic and acidic residues" evidence="1">
    <location>
        <begin position="1709"/>
        <end position="1719"/>
    </location>
</feature>
<dbReference type="VEuPathDB" id="ToxoDB:NCLIV_035520"/>
<feature type="region of interest" description="Disordered" evidence="1">
    <location>
        <begin position="585"/>
        <end position="608"/>
    </location>
</feature>
<feature type="region of interest" description="Disordered" evidence="1">
    <location>
        <begin position="2860"/>
        <end position="2917"/>
    </location>
</feature>
<feature type="region of interest" description="Disordered" evidence="1">
    <location>
        <begin position="942"/>
        <end position="1017"/>
    </location>
</feature>
<name>F0VJ60_NEOCL</name>
<feature type="compositionally biased region" description="Basic residues" evidence="1">
    <location>
        <begin position="2424"/>
        <end position="2435"/>
    </location>
</feature>
<feature type="region of interest" description="Disordered" evidence="1">
    <location>
        <begin position="1823"/>
        <end position="1920"/>
    </location>
</feature>
<feature type="compositionally biased region" description="Basic and acidic residues" evidence="1">
    <location>
        <begin position="586"/>
        <end position="603"/>
    </location>
</feature>
<evidence type="ECO:0000313" key="2">
    <source>
        <dbReference type="EMBL" id="CBZ53771.1"/>
    </source>
</evidence>
<feature type="compositionally biased region" description="Basic and acidic residues" evidence="1">
    <location>
        <begin position="988"/>
        <end position="1017"/>
    </location>
</feature>
<feature type="compositionally biased region" description="Basic and acidic residues" evidence="1">
    <location>
        <begin position="1823"/>
        <end position="1838"/>
    </location>
</feature>
<feature type="compositionally biased region" description="Basic and acidic residues" evidence="1">
    <location>
        <begin position="2897"/>
        <end position="2908"/>
    </location>
</feature>
<feature type="compositionally biased region" description="Basic and acidic residues" evidence="1">
    <location>
        <begin position="3078"/>
        <end position="3100"/>
    </location>
</feature>
<feature type="compositionally biased region" description="Basic and acidic residues" evidence="1">
    <location>
        <begin position="2377"/>
        <end position="2387"/>
    </location>
</feature>
<feature type="region of interest" description="Disordered" evidence="1">
    <location>
        <begin position="2010"/>
        <end position="2059"/>
    </location>
</feature>
<feature type="compositionally biased region" description="Low complexity" evidence="1">
    <location>
        <begin position="1144"/>
        <end position="1172"/>
    </location>
</feature>
<feature type="compositionally biased region" description="Acidic residues" evidence="1">
    <location>
        <begin position="3178"/>
        <end position="3190"/>
    </location>
</feature>
<dbReference type="InParanoid" id="F0VJ60"/>
<feature type="compositionally biased region" description="Acidic residues" evidence="1">
    <location>
        <begin position="3294"/>
        <end position="3303"/>
    </location>
</feature>
<dbReference type="RefSeq" id="XP_003883803.1">
    <property type="nucleotide sequence ID" value="XM_003883754.1"/>
</dbReference>
<accession>F0VJ60</accession>
<feature type="compositionally biased region" description="Basic and acidic residues" evidence="1">
    <location>
        <begin position="3231"/>
        <end position="3244"/>
    </location>
</feature>
<reference evidence="2" key="1">
    <citation type="submission" date="2011-02" db="EMBL/GenBank/DDBJ databases">
        <authorList>
            <person name="Aslett M."/>
        </authorList>
    </citation>
    <scope>NUCLEOTIDE SEQUENCE</scope>
    <source>
        <strain evidence="2">Liverpool</strain>
    </source>
</reference>
<dbReference type="Proteomes" id="UP000007494">
    <property type="component" value="Chromosome VIII"/>
</dbReference>
<gene>
    <name evidence="3" type="ORF">BN1204_035520</name>
    <name evidence="2" type="ORF">NCLIV_035520</name>
</gene>
<protein>
    <submittedName>
        <fullName evidence="2">Uncharacterized protein</fullName>
    </submittedName>
</protein>
<feature type="region of interest" description="Disordered" evidence="1">
    <location>
        <begin position="2419"/>
        <end position="2490"/>
    </location>
</feature>
<organism evidence="2 4">
    <name type="scientific">Neospora caninum (strain Liverpool)</name>
    <dbReference type="NCBI Taxonomy" id="572307"/>
    <lineage>
        <taxon>Eukaryota</taxon>
        <taxon>Sar</taxon>
        <taxon>Alveolata</taxon>
        <taxon>Apicomplexa</taxon>
        <taxon>Conoidasida</taxon>
        <taxon>Coccidia</taxon>
        <taxon>Eucoccidiorida</taxon>
        <taxon>Eimeriorina</taxon>
        <taxon>Sarcocystidae</taxon>
        <taxon>Neospora</taxon>
    </lineage>
</organism>
<feature type="region of interest" description="Disordered" evidence="1">
    <location>
        <begin position="1141"/>
        <end position="1172"/>
    </location>
</feature>
<feature type="region of interest" description="Disordered" evidence="1">
    <location>
        <begin position="2959"/>
        <end position="3310"/>
    </location>
</feature>
<dbReference type="EMBL" id="FR823390">
    <property type="protein sequence ID" value="CBZ53771.1"/>
    <property type="molecule type" value="Genomic_DNA"/>
</dbReference>
<feature type="region of interest" description="Disordered" evidence="1">
    <location>
        <begin position="692"/>
        <end position="711"/>
    </location>
</feature>
<feature type="compositionally biased region" description="Basic and acidic residues" evidence="1">
    <location>
        <begin position="2994"/>
        <end position="3016"/>
    </location>
</feature>
<feature type="region of interest" description="Disordered" evidence="1">
    <location>
        <begin position="2535"/>
        <end position="2607"/>
    </location>
</feature>
<feature type="compositionally biased region" description="Acidic residues" evidence="1">
    <location>
        <begin position="2343"/>
        <end position="2355"/>
    </location>
</feature>
<feature type="compositionally biased region" description="Basic and acidic residues" evidence="1">
    <location>
        <begin position="945"/>
        <end position="973"/>
    </location>
</feature>
<feature type="compositionally biased region" description="Basic and acidic residues" evidence="1">
    <location>
        <begin position="2960"/>
        <end position="2981"/>
    </location>
</feature>
<evidence type="ECO:0000256" key="1">
    <source>
        <dbReference type="SAM" id="MobiDB-lite"/>
    </source>
</evidence>
<dbReference type="GeneID" id="13443260"/>
<reference evidence="3" key="4">
    <citation type="journal article" date="2015" name="PLoS ONE">
        <title>Comprehensive Evaluation of Toxoplasma gondii VEG and Neospora caninum LIV Genomes with Tachyzoite Stage Transcriptome and Proteome Defines Novel Transcript Features.</title>
        <authorList>
            <person name="Ramaprasad A."/>
            <person name="Mourier T."/>
            <person name="Naeem R."/>
            <person name="Malas T.B."/>
            <person name="Moussa E."/>
            <person name="Panigrahi A."/>
            <person name="Vermont S.J."/>
            <person name="Otto T.D."/>
            <person name="Wastling J."/>
            <person name="Pain A."/>
        </authorList>
    </citation>
    <scope>NUCLEOTIDE SEQUENCE</scope>
    <source>
        <strain evidence="3">Liverpool</strain>
    </source>
</reference>
<feature type="compositionally biased region" description="Basic and acidic residues" evidence="1">
    <location>
        <begin position="2447"/>
        <end position="2461"/>
    </location>
</feature>
<dbReference type="OMA" id="EFFHRDS"/>
<evidence type="ECO:0000313" key="3">
    <source>
        <dbReference type="EMBL" id="CEL67763.1"/>
    </source>
</evidence>
<feature type="region of interest" description="Disordered" evidence="1">
    <location>
        <begin position="1506"/>
        <end position="1546"/>
    </location>
</feature>
<feature type="region of interest" description="Disordered" evidence="1">
    <location>
        <begin position="2313"/>
        <end position="2394"/>
    </location>
</feature>
<dbReference type="eggNOG" id="ENOG502R02Z">
    <property type="taxonomic scope" value="Eukaryota"/>
</dbReference>
<feature type="compositionally biased region" description="Low complexity" evidence="1">
    <location>
        <begin position="2462"/>
        <end position="2472"/>
    </location>
</feature>
<feature type="compositionally biased region" description="Basic and acidic residues" evidence="1">
    <location>
        <begin position="3025"/>
        <end position="3043"/>
    </location>
</feature>